<evidence type="ECO:0000313" key="2">
    <source>
        <dbReference type="EMBL" id="GBO16437.1"/>
    </source>
</evidence>
<dbReference type="SUPFAM" id="SSF46689">
    <property type="entry name" value="Homeodomain-like"/>
    <property type="match status" value="1"/>
</dbReference>
<accession>A0A4Y2UY35</accession>
<reference evidence="2 3" key="1">
    <citation type="journal article" date="2019" name="Sci. Rep.">
        <title>Orb-weaving spider Araneus ventricosus genome elucidates the spidroin gene catalogue.</title>
        <authorList>
            <person name="Kono N."/>
            <person name="Nakamura H."/>
            <person name="Ohtoshi R."/>
            <person name="Moran D.A.P."/>
            <person name="Shinohara A."/>
            <person name="Yoshida Y."/>
            <person name="Fujiwara M."/>
            <person name="Mori M."/>
            <person name="Tomita M."/>
            <person name="Arakawa K."/>
        </authorList>
    </citation>
    <scope>NUCLEOTIDE SEQUENCE [LARGE SCALE GENOMIC DNA]</scope>
</reference>
<dbReference type="GO" id="GO:0005634">
    <property type="term" value="C:nucleus"/>
    <property type="evidence" value="ECO:0007669"/>
    <property type="project" value="UniProtKB-SubCell"/>
</dbReference>
<evidence type="ECO:0008006" key="4">
    <source>
        <dbReference type="Google" id="ProtNLM"/>
    </source>
</evidence>
<comment type="subcellular location">
    <subcellularLocation>
        <location evidence="1">Nucleus</location>
    </subcellularLocation>
</comment>
<dbReference type="AlphaFoldDB" id="A0A4Y2UY35"/>
<evidence type="ECO:0000313" key="3">
    <source>
        <dbReference type="Proteomes" id="UP000499080"/>
    </source>
</evidence>
<dbReference type="Proteomes" id="UP000499080">
    <property type="component" value="Unassembled WGS sequence"/>
</dbReference>
<organism evidence="2 3">
    <name type="scientific">Araneus ventricosus</name>
    <name type="common">Orbweaver spider</name>
    <name type="synonym">Epeira ventricosa</name>
    <dbReference type="NCBI Taxonomy" id="182803"/>
    <lineage>
        <taxon>Eukaryota</taxon>
        <taxon>Metazoa</taxon>
        <taxon>Ecdysozoa</taxon>
        <taxon>Arthropoda</taxon>
        <taxon>Chelicerata</taxon>
        <taxon>Arachnida</taxon>
        <taxon>Araneae</taxon>
        <taxon>Araneomorphae</taxon>
        <taxon>Entelegynae</taxon>
        <taxon>Araneoidea</taxon>
        <taxon>Araneidae</taxon>
        <taxon>Araneus</taxon>
    </lineage>
</organism>
<keyword evidence="3" id="KW-1185">Reference proteome</keyword>
<evidence type="ECO:0000256" key="1">
    <source>
        <dbReference type="ARBA" id="ARBA00004123"/>
    </source>
</evidence>
<name>A0A4Y2UY35_ARAVE</name>
<sequence length="130" mass="14864">MNMAGRYKVTTCSIRNLIIEHFKDGKSVRTIGKLVKVSHLTVVAVIKRWELLGTVENALKSGAPHKLTPRNRSFIMHKIKKNPRLTSELEKRFAIKVNLKLLDELSDHMGTTIELPKENVSLKKEQESYV</sequence>
<dbReference type="EMBL" id="BGPR01040333">
    <property type="protein sequence ID" value="GBO16437.1"/>
    <property type="molecule type" value="Genomic_DNA"/>
</dbReference>
<dbReference type="InterPro" id="IPR036388">
    <property type="entry name" value="WH-like_DNA-bd_sf"/>
</dbReference>
<dbReference type="InterPro" id="IPR009057">
    <property type="entry name" value="Homeodomain-like_sf"/>
</dbReference>
<protein>
    <recommendedName>
        <fullName evidence="4">Homeodomain-like DNA binding domain-containing transcription factor</fullName>
    </recommendedName>
</protein>
<dbReference type="Gene3D" id="1.10.10.10">
    <property type="entry name" value="Winged helix-like DNA-binding domain superfamily/Winged helix DNA-binding domain"/>
    <property type="match status" value="1"/>
</dbReference>
<dbReference type="OrthoDB" id="6421377at2759"/>
<gene>
    <name evidence="2" type="ORF">AVEN_177113_1</name>
</gene>
<comment type="caution">
    <text evidence="2">The sequence shown here is derived from an EMBL/GenBank/DDBJ whole genome shotgun (WGS) entry which is preliminary data.</text>
</comment>
<proteinExistence type="predicted"/>